<evidence type="ECO:0000256" key="1">
    <source>
        <dbReference type="SAM" id="Phobius"/>
    </source>
</evidence>
<keyword evidence="1" id="KW-0812">Transmembrane</keyword>
<dbReference type="AlphaFoldDB" id="A0A150G904"/>
<sequence>MATQPRPAAAPNASAAPAAASASAPAPSAARAGLRGRLSQAARLQLAAAWQSYGTAAYAAAAVTAVYLLWRFMYGMTSTFISVNEKLAEYGLMALSLALVLLGALYVRWRLAVSPAAVYRQALVKLNTHPGVLEVMGAPLVGSPVRAYVVTGGGVYLSKKLRIKLRARRIQMMFPLSGSERKGLVSLEAKRKKVG</sequence>
<reference evidence="3" key="1">
    <citation type="journal article" date="2016" name="Nat. Commun.">
        <title>The Gonium pectorale genome demonstrates co-option of cell cycle regulation during the evolution of multicellularity.</title>
        <authorList>
            <person name="Hanschen E.R."/>
            <person name="Marriage T.N."/>
            <person name="Ferris P.J."/>
            <person name="Hamaji T."/>
            <person name="Toyoda A."/>
            <person name="Fujiyama A."/>
            <person name="Neme R."/>
            <person name="Noguchi H."/>
            <person name="Minakuchi Y."/>
            <person name="Suzuki M."/>
            <person name="Kawai-Toyooka H."/>
            <person name="Smith D.R."/>
            <person name="Sparks H."/>
            <person name="Anderson J."/>
            <person name="Bakaric R."/>
            <person name="Luria V."/>
            <person name="Karger A."/>
            <person name="Kirschner M.W."/>
            <person name="Durand P.M."/>
            <person name="Michod R.E."/>
            <person name="Nozaki H."/>
            <person name="Olson B.J."/>
        </authorList>
    </citation>
    <scope>NUCLEOTIDE SEQUENCE [LARGE SCALE GENOMIC DNA]</scope>
    <source>
        <strain evidence="3">NIES-2863</strain>
    </source>
</reference>
<keyword evidence="3" id="KW-1185">Reference proteome</keyword>
<protein>
    <submittedName>
        <fullName evidence="2">Uncharacterized protein</fullName>
    </submittedName>
</protein>
<dbReference type="Proteomes" id="UP000075714">
    <property type="component" value="Unassembled WGS sequence"/>
</dbReference>
<gene>
    <name evidence="2" type="ORF">GPECTOR_45g178</name>
</gene>
<dbReference type="PANTHER" id="PTHR36354">
    <property type="entry name" value="IMPORT INNER MEMBRANE TRANSLOCASE SUBUNIT"/>
    <property type="match status" value="1"/>
</dbReference>
<comment type="caution">
    <text evidence="2">The sequence shown here is derived from an EMBL/GenBank/DDBJ whole genome shotgun (WGS) entry which is preliminary data.</text>
</comment>
<name>A0A150G904_GONPE</name>
<organism evidence="2 3">
    <name type="scientific">Gonium pectorale</name>
    <name type="common">Green alga</name>
    <dbReference type="NCBI Taxonomy" id="33097"/>
    <lineage>
        <taxon>Eukaryota</taxon>
        <taxon>Viridiplantae</taxon>
        <taxon>Chlorophyta</taxon>
        <taxon>core chlorophytes</taxon>
        <taxon>Chlorophyceae</taxon>
        <taxon>CS clade</taxon>
        <taxon>Chlamydomonadales</taxon>
        <taxon>Volvocaceae</taxon>
        <taxon>Gonium</taxon>
    </lineage>
</organism>
<feature type="transmembrane region" description="Helical" evidence="1">
    <location>
        <begin position="90"/>
        <end position="109"/>
    </location>
</feature>
<accession>A0A150G904</accession>
<keyword evidence="1" id="KW-1133">Transmembrane helix</keyword>
<dbReference type="OrthoDB" id="2016421at2759"/>
<evidence type="ECO:0000313" key="2">
    <source>
        <dbReference type="EMBL" id="KXZ46308.1"/>
    </source>
</evidence>
<feature type="transmembrane region" description="Helical" evidence="1">
    <location>
        <begin position="48"/>
        <end position="70"/>
    </location>
</feature>
<dbReference type="PANTHER" id="PTHR36354:SF2">
    <property type="entry name" value="IMPORT INNER MEMBRANE TRANSLOCASE SUBUNIT"/>
    <property type="match status" value="1"/>
</dbReference>
<evidence type="ECO:0000313" key="3">
    <source>
        <dbReference type="Proteomes" id="UP000075714"/>
    </source>
</evidence>
<dbReference type="STRING" id="33097.A0A150G904"/>
<keyword evidence="1" id="KW-0472">Membrane</keyword>
<proteinExistence type="predicted"/>
<dbReference type="EMBL" id="LSYV01000046">
    <property type="protein sequence ID" value="KXZ46308.1"/>
    <property type="molecule type" value="Genomic_DNA"/>
</dbReference>